<protein>
    <recommendedName>
        <fullName evidence="5">DNA-directed RNA polymerase subunit</fullName>
    </recommendedName>
</protein>
<name>A0A5P1FR81_ASPOF</name>
<evidence type="ECO:0000256" key="3">
    <source>
        <dbReference type="ARBA" id="ARBA00023163"/>
    </source>
</evidence>
<evidence type="ECO:0000256" key="2">
    <source>
        <dbReference type="ARBA" id="ARBA00022478"/>
    </source>
</evidence>
<reference evidence="7" key="1">
    <citation type="journal article" date="2017" name="Nat. Commun.">
        <title>The asparagus genome sheds light on the origin and evolution of a young Y chromosome.</title>
        <authorList>
            <person name="Harkess A."/>
            <person name="Zhou J."/>
            <person name="Xu C."/>
            <person name="Bowers J.E."/>
            <person name="Van der Hulst R."/>
            <person name="Ayyampalayam S."/>
            <person name="Mercati F."/>
            <person name="Riccardi P."/>
            <person name="McKain M.R."/>
            <person name="Kakrana A."/>
            <person name="Tang H."/>
            <person name="Ray J."/>
            <person name="Groenendijk J."/>
            <person name="Arikit S."/>
            <person name="Mathioni S.M."/>
            <person name="Nakano M."/>
            <person name="Shan H."/>
            <person name="Telgmann-Rauber A."/>
            <person name="Kanno A."/>
            <person name="Yue Z."/>
            <person name="Chen H."/>
            <person name="Li W."/>
            <person name="Chen Y."/>
            <person name="Xu X."/>
            <person name="Zhang Y."/>
            <person name="Luo S."/>
            <person name="Chen H."/>
            <person name="Gao J."/>
            <person name="Mao Z."/>
            <person name="Pires J.C."/>
            <person name="Luo M."/>
            <person name="Kudrna D."/>
            <person name="Wing R.A."/>
            <person name="Meyers B.C."/>
            <person name="Yi K."/>
            <person name="Kong H."/>
            <person name="Lavrijsen P."/>
            <person name="Sunseri F."/>
            <person name="Falavigna A."/>
            <person name="Ye Y."/>
            <person name="Leebens-Mack J.H."/>
            <person name="Chen G."/>
        </authorList>
    </citation>
    <scope>NUCLEOTIDE SEQUENCE [LARGE SCALE GENOMIC DNA]</scope>
    <source>
        <strain evidence="7">cv. DH0086</strain>
    </source>
</reference>
<keyword evidence="7" id="KW-1185">Reference proteome</keyword>
<keyword evidence="3 5" id="KW-0804">Transcription</keyword>
<evidence type="ECO:0000256" key="5">
    <source>
        <dbReference type="RuleBase" id="RU369086"/>
    </source>
</evidence>
<comment type="function">
    <text evidence="5">DNA-dependent RNA polymerase which catalyzes the transcription of DNA into RNA using the four ribonucleoside triphosphates as substrates.</text>
</comment>
<dbReference type="PANTHER" id="PTHR12709">
    <property type="entry name" value="DNA-DIRECTED RNA POLYMERASE II, III"/>
    <property type="match status" value="1"/>
</dbReference>
<dbReference type="PANTHER" id="PTHR12709:SF5">
    <property type="entry name" value="DNA-DIRECTED RNA POLYMERASE I SUBUNIT RPA43"/>
    <property type="match status" value="1"/>
</dbReference>
<organism evidence="6 7">
    <name type="scientific">Asparagus officinalis</name>
    <name type="common">Garden asparagus</name>
    <dbReference type="NCBI Taxonomy" id="4686"/>
    <lineage>
        <taxon>Eukaryota</taxon>
        <taxon>Viridiplantae</taxon>
        <taxon>Streptophyta</taxon>
        <taxon>Embryophyta</taxon>
        <taxon>Tracheophyta</taxon>
        <taxon>Spermatophyta</taxon>
        <taxon>Magnoliopsida</taxon>
        <taxon>Liliopsida</taxon>
        <taxon>Asparagales</taxon>
        <taxon>Asparagaceae</taxon>
        <taxon>Asparagoideae</taxon>
        <taxon>Asparagus</taxon>
    </lineage>
</organism>
<sequence length="193" mass="22048">MEGLRVVDANLTVYIHPSKARNSRHAILRQLSSLLFTYSEVFDGVILAFEVDIKSTCCKILPRLIPNFGAELKANLLLFSPMLNMLVEGKVVKLGKESIHAIVLGFSSASIMSEDIRKELKFNIKHGEEVFSSTSHKRHVIKVGSIVRFSVKRHQKRHREGNSEKDLLQDSDLKGNHYFERLNHPQKSRKRTE</sequence>
<dbReference type="InterPro" id="IPR036898">
    <property type="entry name" value="RNA_pol_Rpb7-like_N_sf"/>
</dbReference>
<evidence type="ECO:0000313" key="7">
    <source>
        <dbReference type="Proteomes" id="UP000243459"/>
    </source>
</evidence>
<dbReference type="GO" id="GO:0006362">
    <property type="term" value="P:transcription elongation by RNA polymerase I"/>
    <property type="evidence" value="ECO:0007669"/>
    <property type="project" value="TreeGrafter"/>
</dbReference>
<dbReference type="Gramene" id="ONK80728">
    <property type="protein sequence ID" value="ONK80728"/>
    <property type="gene ID" value="A4U43_C01F21070"/>
</dbReference>
<keyword evidence="4 5" id="KW-0539">Nucleus</keyword>
<evidence type="ECO:0000313" key="6">
    <source>
        <dbReference type="EMBL" id="ONK80728.1"/>
    </source>
</evidence>
<gene>
    <name evidence="6" type="ORF">A4U43_C01F21070</name>
</gene>
<dbReference type="AlphaFoldDB" id="A0A5P1FR81"/>
<evidence type="ECO:0000256" key="1">
    <source>
        <dbReference type="ARBA" id="ARBA00004123"/>
    </source>
</evidence>
<dbReference type="Proteomes" id="UP000243459">
    <property type="component" value="Chromosome 1"/>
</dbReference>
<dbReference type="Gene3D" id="3.30.1490.120">
    <property type="entry name" value="RNA polymerase Rpb7-like, N-terminal domain"/>
    <property type="match status" value="1"/>
</dbReference>
<dbReference type="OMA" id="MALVCYY"/>
<dbReference type="GO" id="GO:0005736">
    <property type="term" value="C:RNA polymerase I complex"/>
    <property type="evidence" value="ECO:0007669"/>
    <property type="project" value="TreeGrafter"/>
</dbReference>
<comment type="subcellular location">
    <subcellularLocation>
        <location evidence="1 5">Nucleus</location>
    </subcellularLocation>
</comment>
<keyword evidence="2 5" id="KW-0240">DNA-directed RNA polymerase</keyword>
<evidence type="ECO:0000256" key="4">
    <source>
        <dbReference type="ARBA" id="ARBA00023242"/>
    </source>
</evidence>
<accession>A0A5P1FR81</accession>
<dbReference type="GO" id="GO:0006352">
    <property type="term" value="P:DNA-templated transcription initiation"/>
    <property type="evidence" value="ECO:0007669"/>
    <property type="project" value="UniProtKB-UniRule"/>
</dbReference>
<proteinExistence type="predicted"/>
<dbReference type="EMBL" id="CM007381">
    <property type="protein sequence ID" value="ONK80728.1"/>
    <property type="molecule type" value="Genomic_DNA"/>
</dbReference>
<dbReference type="InterPro" id="IPR045113">
    <property type="entry name" value="Rpb7-like"/>
</dbReference>